<sequence>MELHEAAPFLRSCAMSSRDFGLPEGLMSFIDRLLQSRRIVTKVLLFVVPLVLLMAGVGLLGYWTATTLNGHMTVTRATIGNISDLEKLQQGLQEFSLDPTEESRAALLSAIDGQDRGLGVLNGVLAKQAQTADLSALTQLPAQMRVQTSTLWDNKTAREQLDSGLNAAVAALQAESQQIVKQVDFVRNDLAGKERFAKELLFDASAFKTLLDRLGKLRVGVQMAFTPEEQLDEAKLYLAPMQKDLVKANEIASEKGRVLVGEVGTAIGKIETILGQTGPVDARARELGLVLSELVEIEQKITLQAAKNSDVAADRFVSLDRLVAEQKELMALVDAAALGVATIELRVQQMLGSLDDARRVVVINEMEALQTLAGRISELGAKNSALRDFPQKIAPHVVAITEKSQAMLDAGLNWQNERLAANAAVSAAMESLRNFVAQAQEIGREDSERSATISVITMVVGTLLAIIGGLMLVETLRAPLKRITGVMSRLASGDLSVPIEGRNRGDEIGDMVRSVTVFRDAALENRRLEEEAEAARTRSEQESAQRAQDRARVEADQRSALEALSSVLQALANGQLNVSMRDDLPADFVAMASTYNQAVEALRATLEEVRAASVDINAGTENLAVSADDLARRTEQQAAALEESVRALSHLSDVVRSTADGAGRTAQSVQSARDHARQSGVVVKKAVEAMAEISRSSEKISTIIGVIDEIAFQTNLLALNAGVEAARAGEAGRGFAVVAQEVRDLAQRCANAAKEIKTLISVSGNQVKSGVELVENTGVALQSIIDQVEEVQSLVERISAATREQSTGISEVTSAVRDVELITQQNAAMVEENNAEIQGLRQRVDILMHKISRFRTDTERGQPQVYRRSA</sequence>
<feature type="transmembrane region" description="Helical" evidence="6">
    <location>
        <begin position="43"/>
        <end position="63"/>
    </location>
</feature>
<protein>
    <submittedName>
        <fullName evidence="9">Methyl-accepting chemotaxis protein</fullName>
    </submittedName>
</protein>
<organism evidence="9 10">
    <name type="scientific">Rhizobium rosettiformans</name>
    <dbReference type="NCBI Taxonomy" id="1368430"/>
    <lineage>
        <taxon>Bacteria</taxon>
        <taxon>Pseudomonadati</taxon>
        <taxon>Pseudomonadota</taxon>
        <taxon>Alphaproteobacteria</taxon>
        <taxon>Hyphomicrobiales</taxon>
        <taxon>Rhizobiaceae</taxon>
        <taxon>Rhizobium/Agrobacterium group</taxon>
        <taxon>Rhizobium</taxon>
    </lineage>
</organism>
<evidence type="ECO:0000259" key="8">
    <source>
        <dbReference type="PROSITE" id="PS50885"/>
    </source>
</evidence>
<keyword evidence="10" id="KW-1185">Reference proteome</keyword>
<keyword evidence="3" id="KW-0807">Transducer</keyword>
<dbReference type="CDD" id="cd11386">
    <property type="entry name" value="MCP_signal"/>
    <property type="match status" value="1"/>
</dbReference>
<dbReference type="InterPro" id="IPR051310">
    <property type="entry name" value="MCP_chemotaxis"/>
</dbReference>
<evidence type="ECO:0000313" key="9">
    <source>
        <dbReference type="EMBL" id="QRF53322.1"/>
    </source>
</evidence>
<feature type="domain" description="HAMP" evidence="8">
    <location>
        <begin position="555"/>
        <end position="607"/>
    </location>
</feature>
<feature type="region of interest" description="Disordered" evidence="5">
    <location>
        <begin position="529"/>
        <end position="552"/>
    </location>
</feature>
<dbReference type="PANTHER" id="PTHR43531">
    <property type="entry name" value="PROTEIN ICFG"/>
    <property type="match status" value="1"/>
</dbReference>
<dbReference type="CDD" id="cd06225">
    <property type="entry name" value="HAMP"/>
    <property type="match status" value="1"/>
</dbReference>
<dbReference type="InterPro" id="IPR004089">
    <property type="entry name" value="MCPsignal_dom"/>
</dbReference>
<proteinExistence type="inferred from homology"/>
<dbReference type="Proteomes" id="UP000596351">
    <property type="component" value="Chromosome"/>
</dbReference>
<evidence type="ECO:0000256" key="6">
    <source>
        <dbReference type="SAM" id="Phobius"/>
    </source>
</evidence>
<dbReference type="PROSITE" id="PS50111">
    <property type="entry name" value="CHEMOTAXIS_TRANSDUC_2"/>
    <property type="match status" value="1"/>
</dbReference>
<name>A0ABX7EYE6_9HYPH</name>
<keyword evidence="1" id="KW-0145">Chemotaxis</keyword>
<keyword evidence="6" id="KW-0812">Transmembrane</keyword>
<evidence type="ECO:0000256" key="2">
    <source>
        <dbReference type="ARBA" id="ARBA00029447"/>
    </source>
</evidence>
<dbReference type="SMART" id="SM00283">
    <property type="entry name" value="MA"/>
    <property type="match status" value="1"/>
</dbReference>
<evidence type="ECO:0000313" key="10">
    <source>
        <dbReference type="Proteomes" id="UP000596351"/>
    </source>
</evidence>
<keyword evidence="6" id="KW-1133">Transmembrane helix</keyword>
<dbReference type="Pfam" id="PF00672">
    <property type="entry name" value="HAMP"/>
    <property type="match status" value="1"/>
</dbReference>
<keyword evidence="4" id="KW-0175">Coiled coil</keyword>
<feature type="domain" description="Methyl-accepting transducer" evidence="7">
    <location>
        <begin position="612"/>
        <end position="841"/>
    </location>
</feature>
<gene>
    <name evidence="9" type="ORF">D4A92_18660</name>
</gene>
<comment type="similarity">
    <text evidence="2">Belongs to the methyl-accepting chemotaxis (MCP) protein family.</text>
</comment>
<evidence type="ECO:0000256" key="4">
    <source>
        <dbReference type="SAM" id="Coils"/>
    </source>
</evidence>
<dbReference type="SUPFAM" id="SSF158472">
    <property type="entry name" value="HAMP domain-like"/>
    <property type="match status" value="1"/>
</dbReference>
<reference evidence="9 10" key="1">
    <citation type="submission" date="2018-09" db="EMBL/GenBank/DDBJ databases">
        <title>Rhizobium sp. MAE2-X.</title>
        <authorList>
            <person name="Lee Y."/>
            <person name="Jeon C.O."/>
        </authorList>
    </citation>
    <scope>NUCLEOTIDE SEQUENCE [LARGE SCALE GENOMIC DNA]</scope>
    <source>
        <strain evidence="9 10">MAE2-X</strain>
    </source>
</reference>
<keyword evidence="6" id="KW-0472">Membrane</keyword>
<dbReference type="SUPFAM" id="SSF58104">
    <property type="entry name" value="Methyl-accepting chemotaxis protein (MCP) signaling domain"/>
    <property type="match status" value="1"/>
</dbReference>
<evidence type="ECO:0000256" key="1">
    <source>
        <dbReference type="ARBA" id="ARBA00022500"/>
    </source>
</evidence>
<dbReference type="Gene3D" id="1.10.287.950">
    <property type="entry name" value="Methyl-accepting chemotaxis protein"/>
    <property type="match status" value="1"/>
</dbReference>
<evidence type="ECO:0000259" key="7">
    <source>
        <dbReference type="PROSITE" id="PS50111"/>
    </source>
</evidence>
<dbReference type="PANTHER" id="PTHR43531:SF11">
    <property type="entry name" value="METHYL-ACCEPTING CHEMOTAXIS PROTEIN 3"/>
    <property type="match status" value="1"/>
</dbReference>
<evidence type="ECO:0000256" key="3">
    <source>
        <dbReference type="PROSITE-ProRule" id="PRU00284"/>
    </source>
</evidence>
<feature type="coiled-coil region" evidence="4">
    <location>
        <begin position="592"/>
        <end position="651"/>
    </location>
</feature>
<dbReference type="InterPro" id="IPR003660">
    <property type="entry name" value="HAMP_dom"/>
</dbReference>
<dbReference type="PROSITE" id="PS50885">
    <property type="entry name" value="HAMP"/>
    <property type="match status" value="2"/>
</dbReference>
<dbReference type="SMART" id="SM00304">
    <property type="entry name" value="HAMP"/>
    <property type="match status" value="2"/>
</dbReference>
<feature type="domain" description="HAMP" evidence="8">
    <location>
        <begin position="474"/>
        <end position="527"/>
    </location>
</feature>
<dbReference type="EMBL" id="CP032405">
    <property type="protein sequence ID" value="QRF53322.1"/>
    <property type="molecule type" value="Genomic_DNA"/>
</dbReference>
<evidence type="ECO:0000256" key="5">
    <source>
        <dbReference type="SAM" id="MobiDB-lite"/>
    </source>
</evidence>
<dbReference type="Gene3D" id="6.10.340.10">
    <property type="match status" value="1"/>
</dbReference>
<accession>A0ABX7EYE6</accession>
<dbReference type="Pfam" id="PF00015">
    <property type="entry name" value="MCPsignal"/>
    <property type="match status" value="1"/>
</dbReference>